<evidence type="ECO:0000313" key="4">
    <source>
        <dbReference type="Proteomes" id="UP000007819"/>
    </source>
</evidence>
<evidence type="ECO:0000259" key="2">
    <source>
        <dbReference type="PROSITE" id="PS50994"/>
    </source>
</evidence>
<feature type="region of interest" description="Disordered" evidence="1">
    <location>
        <begin position="276"/>
        <end position="297"/>
    </location>
</feature>
<feature type="compositionally biased region" description="Basic and acidic residues" evidence="1">
    <location>
        <begin position="444"/>
        <end position="455"/>
    </location>
</feature>
<dbReference type="KEGG" id="api:103310408"/>
<feature type="domain" description="Integrase catalytic" evidence="2">
    <location>
        <begin position="94"/>
        <end position="260"/>
    </location>
</feature>
<dbReference type="PANTHER" id="PTHR37984:SF5">
    <property type="entry name" value="PROTEIN NYNRIN-LIKE"/>
    <property type="match status" value="1"/>
</dbReference>
<dbReference type="GO" id="GO:0003676">
    <property type="term" value="F:nucleic acid binding"/>
    <property type="evidence" value="ECO:0007669"/>
    <property type="project" value="InterPro"/>
</dbReference>
<dbReference type="AlphaFoldDB" id="A0A8R2NMA0"/>
<dbReference type="RefSeq" id="XP_029341084.1">
    <property type="nucleotide sequence ID" value="XM_029485224.1"/>
</dbReference>
<dbReference type="GO" id="GO:0015074">
    <property type="term" value="P:DNA integration"/>
    <property type="evidence" value="ECO:0007669"/>
    <property type="project" value="InterPro"/>
</dbReference>
<dbReference type="Proteomes" id="UP000007819">
    <property type="component" value="Chromosome X"/>
</dbReference>
<dbReference type="Gene3D" id="3.30.420.10">
    <property type="entry name" value="Ribonuclease H-like superfamily/Ribonuclease H"/>
    <property type="match status" value="1"/>
</dbReference>
<name>A0A8R2NMA0_ACYPI</name>
<feature type="compositionally biased region" description="Basic and acidic residues" evidence="1">
    <location>
        <begin position="288"/>
        <end position="297"/>
    </location>
</feature>
<organism evidence="3 4">
    <name type="scientific">Acyrthosiphon pisum</name>
    <name type="common">Pea aphid</name>
    <dbReference type="NCBI Taxonomy" id="7029"/>
    <lineage>
        <taxon>Eukaryota</taxon>
        <taxon>Metazoa</taxon>
        <taxon>Ecdysozoa</taxon>
        <taxon>Arthropoda</taxon>
        <taxon>Hexapoda</taxon>
        <taxon>Insecta</taxon>
        <taxon>Pterygota</taxon>
        <taxon>Neoptera</taxon>
        <taxon>Paraneoptera</taxon>
        <taxon>Hemiptera</taxon>
        <taxon>Sternorrhyncha</taxon>
        <taxon>Aphidomorpha</taxon>
        <taxon>Aphidoidea</taxon>
        <taxon>Aphididae</taxon>
        <taxon>Macrosiphini</taxon>
        <taxon>Acyrthosiphon</taxon>
    </lineage>
</organism>
<evidence type="ECO:0000313" key="3">
    <source>
        <dbReference type="EnsemblMetazoa" id="XP_029341084.1"/>
    </source>
</evidence>
<evidence type="ECO:0000256" key="1">
    <source>
        <dbReference type="SAM" id="MobiDB-lite"/>
    </source>
</evidence>
<dbReference type="InterPro" id="IPR001584">
    <property type="entry name" value="Integrase_cat-core"/>
</dbReference>
<sequence>MCQENLEALLIMSVEKQLLNDIEITKVIDYLKASSSVMSKMFSFVHKSIGHGGRNRMLFELNKKYKNITQADVKLYFNLCIPCQQKKKSLKKGIVVKPMVFNDFNSRCQIDLIDFLSQPDRDFKFICVYQDHLTKCCILKPLTSKRAEQVACVLLDIFCLFSAPASLQSDNGREFCNELINSLREMWPDLNIVHGKPRHSQSQDSVERANQDIENILTTWMQDNNTNKWSEGLRFVQFMKNKAYHSGIKRSPYNAMFGTDPKTGLTSSILPHTILQEIPSTENRKRKQTEESQNARDNLEIQAKKMKNVSNAKFPKAKEGSTVQLKIPDVEGRSSIENLIAIYLKKNKFLYDLQQQNNQLEMDKVFLNVLLSLNAPLIDVHAVKMRLAHGLLMSKDEPLSCEACGQPFTVRIYYTDGMPSIRIGMNGPQVDRNSRLNPRTQPKPKQENPEISKKN</sequence>
<reference evidence="4" key="1">
    <citation type="submission" date="2010-06" db="EMBL/GenBank/DDBJ databases">
        <authorList>
            <person name="Jiang H."/>
            <person name="Abraham K."/>
            <person name="Ali S."/>
            <person name="Alsbrooks S.L."/>
            <person name="Anim B.N."/>
            <person name="Anosike U.S."/>
            <person name="Attaway T."/>
            <person name="Bandaranaike D.P."/>
            <person name="Battles P.K."/>
            <person name="Bell S.N."/>
            <person name="Bell A.V."/>
            <person name="Beltran B."/>
            <person name="Bickham C."/>
            <person name="Bustamante Y."/>
            <person name="Caleb T."/>
            <person name="Canada A."/>
            <person name="Cardenas V."/>
            <person name="Carter K."/>
            <person name="Chacko J."/>
            <person name="Chandrabose M.N."/>
            <person name="Chavez D."/>
            <person name="Chavez A."/>
            <person name="Chen L."/>
            <person name="Chu H.-S."/>
            <person name="Claassen K.J."/>
            <person name="Cockrell R."/>
            <person name="Collins M."/>
            <person name="Cooper J.A."/>
            <person name="Cree A."/>
            <person name="Curry S.M."/>
            <person name="Da Y."/>
            <person name="Dao M.D."/>
            <person name="Das B."/>
            <person name="Davila M.-L."/>
            <person name="Davy-Carroll L."/>
            <person name="Denson S."/>
            <person name="Dinh H."/>
            <person name="Ebong V.E."/>
            <person name="Edwards J.R."/>
            <person name="Egan A."/>
            <person name="El-Daye J."/>
            <person name="Escobedo L."/>
            <person name="Fernandez S."/>
            <person name="Fernando P.R."/>
            <person name="Flagg N."/>
            <person name="Forbes L.D."/>
            <person name="Fowler R.G."/>
            <person name="Fu Q."/>
            <person name="Gabisi R.A."/>
            <person name="Ganer J."/>
            <person name="Garbino Pronczuk A."/>
            <person name="Garcia R.M."/>
            <person name="Garner T."/>
            <person name="Garrett T.E."/>
            <person name="Gonzalez D.A."/>
            <person name="Hamid H."/>
            <person name="Hawkins E.S."/>
            <person name="Hirani K."/>
            <person name="Hogues M.E."/>
            <person name="Hollins B."/>
            <person name="Hsiao C.-H."/>
            <person name="Jabil R."/>
            <person name="James M.L."/>
            <person name="Jhangiani S.N."/>
            <person name="Johnson B."/>
            <person name="Johnson Q."/>
            <person name="Joshi V."/>
            <person name="Kalu J.B."/>
            <person name="Kam C."/>
            <person name="Kashfia A."/>
            <person name="Keebler J."/>
            <person name="Kisamo H."/>
            <person name="Kovar C.L."/>
            <person name="Lago L.A."/>
            <person name="Lai C.-Y."/>
            <person name="Laidlaw J."/>
            <person name="Lara F."/>
            <person name="Le T.-K."/>
            <person name="Lee S.L."/>
            <person name="Legall F.H."/>
            <person name="Lemon S.J."/>
            <person name="Lewis L.R."/>
            <person name="Li B."/>
            <person name="Liu Y."/>
            <person name="Liu Y.-S."/>
            <person name="Lopez J."/>
            <person name="Lozado R.J."/>
            <person name="Lu J."/>
            <person name="Madu R.C."/>
            <person name="Maheshwari M."/>
            <person name="Maheshwari R."/>
            <person name="Malloy K."/>
            <person name="Martinez E."/>
            <person name="Mathew T."/>
            <person name="Mercado I.C."/>
            <person name="Mercado C."/>
            <person name="Meyer B."/>
            <person name="Montgomery K."/>
            <person name="Morgan M.B."/>
            <person name="Munidasa M."/>
            <person name="Nazareth L.V."/>
            <person name="Nelson J."/>
            <person name="Ng B.M."/>
            <person name="Nguyen N.B."/>
            <person name="Nguyen P.Q."/>
            <person name="Nguyen T."/>
            <person name="Obregon M."/>
            <person name="Okwuonu G.O."/>
            <person name="Onwere C.G."/>
            <person name="Orozco G."/>
            <person name="Parra A."/>
            <person name="Patel S."/>
            <person name="Patil S."/>
            <person name="Perez A."/>
            <person name="Perez Y."/>
            <person name="Pham C."/>
            <person name="Primus E.L."/>
            <person name="Pu L.-L."/>
            <person name="Puazo M."/>
            <person name="Qin X."/>
            <person name="Quiroz J.B."/>
            <person name="Reese J."/>
            <person name="Richards S."/>
            <person name="Rives C.M."/>
            <person name="Robberts R."/>
            <person name="Ruiz S.J."/>
            <person name="Ruiz M.J."/>
            <person name="Santibanez J."/>
            <person name="Schneider B.W."/>
            <person name="Sisson I."/>
            <person name="Smith M."/>
            <person name="Sodergren E."/>
            <person name="Song X.-Z."/>
            <person name="Song B.B."/>
            <person name="Summersgill H."/>
            <person name="Thelus R."/>
            <person name="Thornton R.D."/>
            <person name="Trejos Z.Y."/>
            <person name="Usmani K."/>
            <person name="Vattathil S."/>
            <person name="Villasana D."/>
            <person name="Walker D.L."/>
            <person name="Wang S."/>
            <person name="Wang K."/>
            <person name="White C.S."/>
            <person name="Williams A.C."/>
            <person name="Williamson J."/>
            <person name="Wilson K."/>
            <person name="Woghiren I.O."/>
            <person name="Woodworth J.R."/>
            <person name="Worley K.C."/>
            <person name="Wright R.A."/>
            <person name="Wu W."/>
            <person name="Young L."/>
            <person name="Zhang L."/>
            <person name="Zhang J."/>
            <person name="Zhu Y."/>
            <person name="Muzny D.M."/>
            <person name="Weinstock G."/>
            <person name="Gibbs R.A."/>
        </authorList>
    </citation>
    <scope>NUCLEOTIDE SEQUENCE [LARGE SCALE GENOMIC DNA]</scope>
    <source>
        <strain evidence="4">LSR1</strain>
    </source>
</reference>
<protein>
    <recommendedName>
        <fullName evidence="2">Integrase catalytic domain-containing protein</fullName>
    </recommendedName>
</protein>
<dbReference type="InterPro" id="IPR036397">
    <property type="entry name" value="RNaseH_sf"/>
</dbReference>
<dbReference type="OrthoDB" id="10038074at2759"/>
<accession>A0A8R2NMA0</accession>
<proteinExistence type="predicted"/>
<keyword evidence="4" id="KW-1185">Reference proteome</keyword>
<dbReference type="EnsemblMetazoa" id="XM_029485224.1">
    <property type="protein sequence ID" value="XP_029341084.1"/>
    <property type="gene ID" value="LOC103310408"/>
</dbReference>
<dbReference type="InterPro" id="IPR050951">
    <property type="entry name" value="Retrovirus_Pol_polyprotein"/>
</dbReference>
<dbReference type="GeneID" id="103310408"/>
<dbReference type="PANTHER" id="PTHR37984">
    <property type="entry name" value="PROTEIN CBG26694"/>
    <property type="match status" value="1"/>
</dbReference>
<feature type="region of interest" description="Disordered" evidence="1">
    <location>
        <begin position="424"/>
        <end position="455"/>
    </location>
</feature>
<dbReference type="SUPFAM" id="SSF53098">
    <property type="entry name" value="Ribonuclease H-like"/>
    <property type="match status" value="1"/>
</dbReference>
<dbReference type="InterPro" id="IPR012337">
    <property type="entry name" value="RNaseH-like_sf"/>
</dbReference>
<reference evidence="3" key="2">
    <citation type="submission" date="2022-06" db="UniProtKB">
        <authorList>
            <consortium name="EnsemblMetazoa"/>
        </authorList>
    </citation>
    <scope>IDENTIFICATION</scope>
</reference>
<dbReference type="PROSITE" id="PS50994">
    <property type="entry name" value="INTEGRASE"/>
    <property type="match status" value="1"/>
</dbReference>